<evidence type="ECO:0000259" key="9">
    <source>
        <dbReference type="SMART" id="SM00905"/>
    </source>
</evidence>
<dbReference type="GO" id="GO:0004150">
    <property type="term" value="F:dihydroneopterin aldolase activity"/>
    <property type="evidence" value="ECO:0007669"/>
    <property type="project" value="UniProtKB-UniRule"/>
</dbReference>
<comment type="function">
    <text evidence="8">Catalyzes the conversion of 7,8-dihydroneopterin to 6-hydroxymethyl-7,8-dihydropterin.</text>
</comment>
<evidence type="ECO:0000313" key="10">
    <source>
        <dbReference type="EMBL" id="MBB3062212.1"/>
    </source>
</evidence>
<sequence>MDIVYIRDLKVDTIIGIYDWEREVRQTVSLDLEMAFNIAEAARTDNIEHTLNYKAVAKRLIAFIEGSEFLLVETMAEKIAAIVRDEFEVPWLRLRLSKPGAVRGSRDVGVLIERGYLSAAGALSAADAKPTGAG</sequence>
<organism evidence="10 11">
    <name type="scientific">Microbulbifer rhizosphaerae</name>
    <dbReference type="NCBI Taxonomy" id="1562603"/>
    <lineage>
        <taxon>Bacteria</taxon>
        <taxon>Pseudomonadati</taxon>
        <taxon>Pseudomonadota</taxon>
        <taxon>Gammaproteobacteria</taxon>
        <taxon>Cellvibrionales</taxon>
        <taxon>Microbulbiferaceae</taxon>
        <taxon>Microbulbifer</taxon>
    </lineage>
</organism>
<evidence type="ECO:0000256" key="5">
    <source>
        <dbReference type="ARBA" id="ARBA00022909"/>
    </source>
</evidence>
<keyword evidence="6" id="KW-0413">Isomerase</keyword>
<keyword evidence="5 8" id="KW-0289">Folate biosynthesis</keyword>
<dbReference type="Pfam" id="PF02152">
    <property type="entry name" value="FolB"/>
    <property type="match status" value="1"/>
</dbReference>
<reference evidence="10 11" key="1">
    <citation type="submission" date="2020-08" db="EMBL/GenBank/DDBJ databases">
        <title>Genomic Encyclopedia of Type Strains, Phase III (KMG-III): the genomes of soil and plant-associated and newly described type strains.</title>
        <authorList>
            <person name="Whitman W."/>
        </authorList>
    </citation>
    <scope>NUCLEOTIDE SEQUENCE [LARGE SCALE GENOMIC DNA]</scope>
    <source>
        <strain evidence="10 11">CECT 8799</strain>
    </source>
</reference>
<evidence type="ECO:0000256" key="1">
    <source>
        <dbReference type="ARBA" id="ARBA00000693"/>
    </source>
</evidence>
<dbReference type="EMBL" id="JACHWZ010000014">
    <property type="protein sequence ID" value="MBB3062212.1"/>
    <property type="molecule type" value="Genomic_DNA"/>
</dbReference>
<dbReference type="NCBIfam" id="TIGR00525">
    <property type="entry name" value="folB"/>
    <property type="match status" value="1"/>
</dbReference>
<keyword evidence="7 8" id="KW-0456">Lyase</keyword>
<dbReference type="SMART" id="SM00905">
    <property type="entry name" value="FolB"/>
    <property type="match status" value="1"/>
</dbReference>
<proteinExistence type="inferred from homology"/>
<dbReference type="EC" id="4.1.2.25" evidence="8"/>
<dbReference type="RefSeq" id="WP_183461316.1">
    <property type="nucleotide sequence ID" value="NZ_JACHWZ010000014.1"/>
</dbReference>
<dbReference type="FunFam" id="3.30.1130.10:FF:000002">
    <property type="entry name" value="7,8-dihydroneopterin aldolase"/>
    <property type="match status" value="1"/>
</dbReference>
<comment type="caution">
    <text evidence="10">The sequence shown here is derived from an EMBL/GenBank/DDBJ whole genome shotgun (WGS) entry which is preliminary data.</text>
</comment>
<dbReference type="Gene3D" id="3.30.1130.10">
    <property type="match status" value="1"/>
</dbReference>
<evidence type="ECO:0000313" key="11">
    <source>
        <dbReference type="Proteomes" id="UP000535937"/>
    </source>
</evidence>
<dbReference type="PANTHER" id="PTHR42844">
    <property type="entry name" value="DIHYDRONEOPTERIN ALDOLASE 1-RELATED"/>
    <property type="match status" value="1"/>
</dbReference>
<comment type="similarity">
    <text evidence="4 8">Belongs to the DHNA family.</text>
</comment>
<dbReference type="PANTHER" id="PTHR42844:SF1">
    <property type="entry name" value="DIHYDRONEOPTERIN ALDOLASE 1-RELATED"/>
    <property type="match status" value="1"/>
</dbReference>
<evidence type="ECO:0000256" key="2">
    <source>
        <dbReference type="ARBA" id="ARBA00001353"/>
    </source>
</evidence>
<dbReference type="UniPathway" id="UPA00077">
    <property type="reaction ID" value="UER00154"/>
</dbReference>
<evidence type="ECO:0000256" key="4">
    <source>
        <dbReference type="ARBA" id="ARBA00005708"/>
    </source>
</evidence>
<dbReference type="GO" id="GO:0005737">
    <property type="term" value="C:cytoplasm"/>
    <property type="evidence" value="ECO:0007669"/>
    <property type="project" value="TreeGrafter"/>
</dbReference>
<dbReference type="Proteomes" id="UP000535937">
    <property type="component" value="Unassembled WGS sequence"/>
</dbReference>
<dbReference type="CDD" id="cd00534">
    <property type="entry name" value="DHNA_DHNTPE"/>
    <property type="match status" value="1"/>
</dbReference>
<feature type="domain" description="Dihydroneopterin aldolase/epimerase" evidence="9">
    <location>
        <begin position="4"/>
        <end position="114"/>
    </location>
</feature>
<dbReference type="AlphaFoldDB" id="A0A7W4WEF0"/>
<evidence type="ECO:0000256" key="3">
    <source>
        <dbReference type="ARBA" id="ARBA00005013"/>
    </source>
</evidence>
<dbReference type="GO" id="GO:0046656">
    <property type="term" value="P:folic acid biosynthetic process"/>
    <property type="evidence" value="ECO:0007669"/>
    <property type="project" value="UniProtKB-UniRule"/>
</dbReference>
<comment type="catalytic activity">
    <reaction evidence="1">
        <text>7,8-dihydroneopterin = 7,8-dihydromonapterin</text>
        <dbReference type="Rhea" id="RHEA:45328"/>
        <dbReference type="ChEBI" id="CHEBI:17001"/>
        <dbReference type="ChEBI" id="CHEBI:71175"/>
        <dbReference type="EC" id="5.1.99.8"/>
    </reaction>
</comment>
<protein>
    <recommendedName>
        <fullName evidence="8">7,8-dihydroneopterin aldolase</fullName>
        <ecNumber evidence="8">4.1.2.25</ecNumber>
    </recommendedName>
</protein>
<evidence type="ECO:0000256" key="6">
    <source>
        <dbReference type="ARBA" id="ARBA00023235"/>
    </source>
</evidence>
<dbReference type="SUPFAM" id="SSF55620">
    <property type="entry name" value="Tetrahydrobiopterin biosynthesis enzymes-like"/>
    <property type="match status" value="1"/>
</dbReference>
<dbReference type="GO" id="GO:0016853">
    <property type="term" value="F:isomerase activity"/>
    <property type="evidence" value="ECO:0007669"/>
    <property type="project" value="UniProtKB-KW"/>
</dbReference>
<keyword evidence="11" id="KW-1185">Reference proteome</keyword>
<comment type="catalytic activity">
    <reaction evidence="2 8">
        <text>7,8-dihydroneopterin = 6-hydroxymethyl-7,8-dihydropterin + glycolaldehyde</text>
        <dbReference type="Rhea" id="RHEA:10540"/>
        <dbReference type="ChEBI" id="CHEBI:17001"/>
        <dbReference type="ChEBI" id="CHEBI:17071"/>
        <dbReference type="ChEBI" id="CHEBI:44841"/>
        <dbReference type="EC" id="4.1.2.25"/>
    </reaction>
</comment>
<evidence type="ECO:0000256" key="8">
    <source>
        <dbReference type="RuleBase" id="RU362079"/>
    </source>
</evidence>
<name>A0A7W4WEF0_9GAMM</name>
<dbReference type="InterPro" id="IPR043133">
    <property type="entry name" value="GTP-CH-I_C/QueF"/>
</dbReference>
<gene>
    <name evidence="10" type="ORF">FHS09_003057</name>
</gene>
<dbReference type="NCBIfam" id="TIGR00526">
    <property type="entry name" value="folB_dom"/>
    <property type="match status" value="1"/>
</dbReference>
<dbReference type="InterPro" id="IPR006156">
    <property type="entry name" value="Dihydroneopterin_aldolase"/>
</dbReference>
<accession>A0A7W4WEF0</accession>
<dbReference type="GO" id="GO:0046654">
    <property type="term" value="P:tetrahydrofolate biosynthetic process"/>
    <property type="evidence" value="ECO:0007669"/>
    <property type="project" value="UniProtKB-UniRule"/>
</dbReference>
<evidence type="ECO:0000256" key="7">
    <source>
        <dbReference type="ARBA" id="ARBA00023239"/>
    </source>
</evidence>
<comment type="pathway">
    <text evidence="3 8">Cofactor biosynthesis; tetrahydrofolate biosynthesis; 2-amino-4-hydroxy-6-hydroxymethyl-7,8-dihydropteridine diphosphate from 7,8-dihydroneopterin triphosphate: step 3/4.</text>
</comment>
<dbReference type="InterPro" id="IPR006157">
    <property type="entry name" value="FolB_dom"/>
</dbReference>